<dbReference type="eggNOG" id="KOG0017">
    <property type="taxonomic scope" value="Eukaryota"/>
</dbReference>
<dbReference type="GO" id="GO:0003676">
    <property type="term" value="F:nucleic acid binding"/>
    <property type="evidence" value="ECO:0007669"/>
    <property type="project" value="InterPro"/>
</dbReference>
<dbReference type="Pfam" id="PF17919">
    <property type="entry name" value="RT_RNaseH_2"/>
    <property type="match status" value="1"/>
</dbReference>
<feature type="domain" description="RNase H type-1" evidence="1">
    <location>
        <begin position="207"/>
        <end position="269"/>
    </location>
</feature>
<evidence type="ECO:0000313" key="4">
    <source>
        <dbReference type="RefSeq" id="XP_009767615.1"/>
    </source>
</evidence>
<organism evidence="3 4">
    <name type="scientific">Nicotiana sylvestris</name>
    <name type="common">Wood tobacco</name>
    <name type="synonym">South American tobacco</name>
    <dbReference type="NCBI Taxonomy" id="4096"/>
    <lineage>
        <taxon>Eukaryota</taxon>
        <taxon>Viridiplantae</taxon>
        <taxon>Streptophyta</taxon>
        <taxon>Embryophyta</taxon>
        <taxon>Tracheophyta</taxon>
        <taxon>Spermatophyta</taxon>
        <taxon>Magnoliopsida</taxon>
        <taxon>eudicotyledons</taxon>
        <taxon>Gunneridae</taxon>
        <taxon>Pentapetalae</taxon>
        <taxon>asterids</taxon>
        <taxon>lamiids</taxon>
        <taxon>Solanales</taxon>
        <taxon>Solanaceae</taxon>
        <taxon>Nicotianoideae</taxon>
        <taxon>Nicotianeae</taxon>
        <taxon>Nicotiana</taxon>
    </lineage>
</organism>
<gene>
    <name evidence="4" type="primary">LOC104218749</name>
</gene>
<dbReference type="Gene3D" id="3.30.70.270">
    <property type="match status" value="1"/>
</dbReference>
<dbReference type="OrthoDB" id="1690717at2759"/>
<dbReference type="InterPro" id="IPR043502">
    <property type="entry name" value="DNA/RNA_pol_sf"/>
</dbReference>
<dbReference type="InterPro" id="IPR043128">
    <property type="entry name" value="Rev_trsase/Diguanyl_cyclase"/>
</dbReference>
<accession>A0A1U7W032</accession>
<dbReference type="InterPro" id="IPR041577">
    <property type="entry name" value="RT_RNaseH_2"/>
</dbReference>
<dbReference type="GO" id="GO:0004523">
    <property type="term" value="F:RNA-DNA hybrid ribonuclease activity"/>
    <property type="evidence" value="ECO:0007669"/>
    <property type="project" value="InterPro"/>
</dbReference>
<reference evidence="3" key="1">
    <citation type="journal article" date="2013" name="Genome Biol.">
        <title>Reference genomes and transcriptomes of Nicotiana sylvestris and Nicotiana tomentosiformis.</title>
        <authorList>
            <person name="Sierro N."/>
            <person name="Battey J.N."/>
            <person name="Ouadi S."/>
            <person name="Bovet L."/>
            <person name="Goepfert S."/>
            <person name="Bakaher N."/>
            <person name="Peitsch M.C."/>
            <person name="Ivanov N.V."/>
        </authorList>
    </citation>
    <scope>NUCLEOTIDE SEQUENCE [LARGE SCALE GENOMIC DNA]</scope>
</reference>
<protein>
    <submittedName>
        <fullName evidence="4">Uncharacterized protein LOC104218749</fullName>
    </submittedName>
</protein>
<dbReference type="InterPro" id="IPR002156">
    <property type="entry name" value="RNaseH_domain"/>
</dbReference>
<proteinExistence type="predicted"/>
<dbReference type="PANTHER" id="PTHR48475">
    <property type="entry name" value="RIBONUCLEASE H"/>
    <property type="match status" value="1"/>
</dbReference>
<evidence type="ECO:0000259" key="1">
    <source>
        <dbReference type="Pfam" id="PF13456"/>
    </source>
</evidence>
<dbReference type="AlphaFoldDB" id="A0A1U7W032"/>
<feature type="domain" description="Reverse transcriptase/retrotransposon-derived protein RNase H-like" evidence="2">
    <location>
        <begin position="85"/>
        <end position="136"/>
    </location>
</feature>
<dbReference type="Proteomes" id="UP000189701">
    <property type="component" value="Unplaced"/>
</dbReference>
<dbReference type="SUPFAM" id="SSF56672">
    <property type="entry name" value="DNA/RNA polymerases"/>
    <property type="match status" value="1"/>
</dbReference>
<dbReference type="RefSeq" id="XP_009767615.1">
    <property type="nucleotide sequence ID" value="XM_009769313.1"/>
</dbReference>
<dbReference type="InterPro" id="IPR036397">
    <property type="entry name" value="RNaseH_sf"/>
</dbReference>
<name>A0A1U7W032_NICSY</name>
<reference evidence="4" key="2">
    <citation type="submission" date="2025-08" db="UniProtKB">
        <authorList>
            <consortium name="RefSeq"/>
        </authorList>
    </citation>
    <scope>IDENTIFICATION</scope>
    <source>
        <tissue evidence="4">Leaf</tissue>
    </source>
</reference>
<dbReference type="Gene3D" id="3.30.420.10">
    <property type="entry name" value="Ribonuclease H-like superfamily/Ribonuclease H"/>
    <property type="match status" value="1"/>
</dbReference>
<evidence type="ECO:0000313" key="3">
    <source>
        <dbReference type="Proteomes" id="UP000189701"/>
    </source>
</evidence>
<dbReference type="PANTHER" id="PTHR48475:SF2">
    <property type="entry name" value="RIBONUCLEASE H"/>
    <property type="match status" value="1"/>
</dbReference>
<evidence type="ECO:0000259" key="2">
    <source>
        <dbReference type="Pfam" id="PF17919"/>
    </source>
</evidence>
<dbReference type="STRING" id="4096.A0A1U7W032"/>
<keyword evidence="3" id="KW-1185">Reference proteome</keyword>
<dbReference type="Pfam" id="PF13456">
    <property type="entry name" value="RVT_3"/>
    <property type="match status" value="1"/>
</dbReference>
<sequence length="385" mass="43456">MKLNPEKCAFGVGSGKCLGFMVSNRGIEINPNKIKAIEEITVVNNVKAVQRLTRRIAALGRFISRSLDKSHHSFSLLKRKSIFEWTPKCQHALDELKRYLTSPPLLHTPKEDEMLYLYLAMSEIAVSGVLVREEQASDGHQVPNPGELRGRFLTIPRARGRERIFIEIKHVLQGMDPVHRRCCKYTRIRAWYSPKAARRQQDQTIQKNRKTNNEAEYEAMIADLELARSLGAETIEAKCDSLLVVSQVNGNYEAQEDRMQSEVDALANLGSSVEEEDLLPEAVVQLFKSVVEEGHAEINSTSLTWDWRNKYIVYLKDGKLLTVPKESRALRNKAAQFSLDENGALYRRTFDGPLAVCLGPGDTDYVLQEIHEGICENNSGADSLV</sequence>